<organism evidence="2 3">
    <name type="scientific">Xylaria hypoxylon</name>
    <dbReference type="NCBI Taxonomy" id="37992"/>
    <lineage>
        <taxon>Eukaryota</taxon>
        <taxon>Fungi</taxon>
        <taxon>Dikarya</taxon>
        <taxon>Ascomycota</taxon>
        <taxon>Pezizomycotina</taxon>
        <taxon>Sordariomycetes</taxon>
        <taxon>Xylariomycetidae</taxon>
        <taxon>Xylariales</taxon>
        <taxon>Xylariaceae</taxon>
        <taxon>Xylaria</taxon>
    </lineage>
</organism>
<dbReference type="AlphaFoldDB" id="A0A4Z0YGL4"/>
<dbReference type="Proteomes" id="UP000297716">
    <property type="component" value="Unassembled WGS sequence"/>
</dbReference>
<comment type="caution">
    <text evidence="2">The sequence shown here is derived from an EMBL/GenBank/DDBJ whole genome shotgun (WGS) entry which is preliminary data.</text>
</comment>
<proteinExistence type="predicted"/>
<evidence type="ECO:0000256" key="1">
    <source>
        <dbReference type="SAM" id="Phobius"/>
    </source>
</evidence>
<dbReference type="OrthoDB" id="3540210at2759"/>
<protein>
    <submittedName>
        <fullName evidence="2">Uncharacterized protein</fullName>
    </submittedName>
</protein>
<evidence type="ECO:0000313" key="3">
    <source>
        <dbReference type="Proteomes" id="UP000297716"/>
    </source>
</evidence>
<feature type="transmembrane region" description="Helical" evidence="1">
    <location>
        <begin position="515"/>
        <end position="540"/>
    </location>
</feature>
<gene>
    <name evidence="2" type="ORF">E0Z10_g10374</name>
</gene>
<keyword evidence="1" id="KW-1133">Transmembrane helix</keyword>
<reference evidence="2 3" key="1">
    <citation type="submission" date="2019-03" db="EMBL/GenBank/DDBJ databases">
        <title>Draft genome sequence of Xylaria hypoxylon DSM 108379, a ubiquitous saprotrophic-parasitic fungi on hardwood.</title>
        <authorList>
            <person name="Buettner E."/>
            <person name="Leonhardt S."/>
            <person name="Gebauer A.M."/>
            <person name="Liers C."/>
            <person name="Hofrichter M."/>
            <person name="Kellner H."/>
        </authorList>
    </citation>
    <scope>NUCLEOTIDE SEQUENCE [LARGE SCALE GENOMIC DNA]</scope>
    <source>
        <strain evidence="2 3">DSM 108379</strain>
    </source>
</reference>
<keyword evidence="1" id="KW-0812">Transmembrane</keyword>
<evidence type="ECO:0000313" key="2">
    <source>
        <dbReference type="EMBL" id="TGJ78401.1"/>
    </source>
</evidence>
<keyword evidence="1" id="KW-0472">Membrane</keyword>
<accession>A0A4Z0YGL4</accession>
<name>A0A4Z0YGL4_9PEZI</name>
<keyword evidence="3" id="KW-1185">Reference proteome</keyword>
<sequence>MSIVPKDVYTGMWTDWSKDSQVLGSTITVTSSSHIFGFLSYTAFIKLDAASLQGNAVPYIRLIKLYWAYRFTPFAWQQSWLWISISAISAVSGVAAGLFSSQIIDSSLYINVLIDSSNCGFILADRIDQNVIDNPELIALSQDIITLVDLATTYARDCYNSTSDKSQCNFFSSTAIPWETYWDAECPFGNMCIGPAMRLDTGLLNSNLLLGINSPTIDQIGLRKITTCAPILQEGYTEVEPEPPLPGDQRVAYLYGPTNGLNMTWFIGTNTANSTQSYSLIAESYYSGVWADISSWLPIREFNNTHGDGTIFFLSSNSVVFTEPCDDPVFSAHVPRGVTNSSSTVYVEDNLAGVLGCLEQDEFSYARANVWINNIKYQVCSATSSVCSVIGGLGDVYLEVIEKMPLTPMQVGTVDMIAFVLNRIGTIGSVAYGNTPNLVASQSVLNGIQLPLPSNQWQLEIQSWHSAAVSSIKYGLLQYMTGPDDAAFQKYVTAPTSAEQKALCKRQRIRISQGFANISSLGLFFTISSGTAIIILALFLDNIMGCVTRISKGDGKKHRAWIQDDVLHLQRLAYEQQQSFGPRWIATDDNIPLVEGNGFLDPIVDLHGAKIDNTPNRLSVDSLMDDDRIP</sequence>
<dbReference type="EMBL" id="SKBN01000397">
    <property type="protein sequence ID" value="TGJ78401.1"/>
    <property type="molecule type" value="Genomic_DNA"/>
</dbReference>